<dbReference type="EMBL" id="PPSL01000001">
    <property type="protein sequence ID" value="PQJ13085.1"/>
    <property type="molecule type" value="Genomic_DNA"/>
</dbReference>
<sequence>MVHVAGDDLQRQLEFYKIPFATISQYCVDNGITPLVTTLLHTDVDEVKVNKNGIAIKYYATSQFKRAKTVKIPFTQIRTIDLLSPHPISTENRYYQITTWGDTFSFPKHTVDEDKLKQCAEGFGIEVGSRKFGE</sequence>
<name>A0A2S7T2R1_9BACT</name>
<evidence type="ECO:0000313" key="1">
    <source>
        <dbReference type="EMBL" id="PQJ13085.1"/>
    </source>
</evidence>
<dbReference type="Proteomes" id="UP000239872">
    <property type="component" value="Unassembled WGS sequence"/>
</dbReference>
<gene>
    <name evidence="1" type="ORF">CJD36_004900</name>
</gene>
<protein>
    <submittedName>
        <fullName evidence="1">Uncharacterized protein</fullName>
    </submittedName>
</protein>
<evidence type="ECO:0000313" key="2">
    <source>
        <dbReference type="Proteomes" id="UP000239872"/>
    </source>
</evidence>
<organism evidence="1 2">
    <name type="scientific">Flavipsychrobacter stenotrophus</name>
    <dbReference type="NCBI Taxonomy" id="2077091"/>
    <lineage>
        <taxon>Bacteria</taxon>
        <taxon>Pseudomonadati</taxon>
        <taxon>Bacteroidota</taxon>
        <taxon>Chitinophagia</taxon>
        <taxon>Chitinophagales</taxon>
        <taxon>Chitinophagaceae</taxon>
        <taxon>Flavipsychrobacter</taxon>
    </lineage>
</organism>
<dbReference type="RefSeq" id="WP_105037969.1">
    <property type="nucleotide sequence ID" value="NZ_PPSL01000001.1"/>
</dbReference>
<dbReference type="AlphaFoldDB" id="A0A2S7T2R1"/>
<keyword evidence="2" id="KW-1185">Reference proteome</keyword>
<proteinExistence type="predicted"/>
<reference evidence="1 2" key="1">
    <citation type="submission" date="2018-01" db="EMBL/GenBank/DDBJ databases">
        <title>A novel member of the phylum Bacteroidetes isolated from glacier ice.</title>
        <authorList>
            <person name="Liu Q."/>
            <person name="Xin Y.-H."/>
        </authorList>
    </citation>
    <scope>NUCLEOTIDE SEQUENCE [LARGE SCALE GENOMIC DNA]</scope>
    <source>
        <strain evidence="1 2">RB1R16</strain>
    </source>
</reference>
<accession>A0A2S7T2R1</accession>
<comment type="caution">
    <text evidence="1">The sequence shown here is derived from an EMBL/GenBank/DDBJ whole genome shotgun (WGS) entry which is preliminary data.</text>
</comment>